<dbReference type="Gene3D" id="3.40.50.300">
    <property type="entry name" value="P-loop containing nucleotide triphosphate hydrolases"/>
    <property type="match status" value="1"/>
</dbReference>
<dbReference type="SUPFAM" id="SSF52540">
    <property type="entry name" value="P-loop containing nucleoside triphosphate hydrolases"/>
    <property type="match status" value="1"/>
</dbReference>
<dbReference type="InterPro" id="IPR050678">
    <property type="entry name" value="DNA_Partitioning_ATPase"/>
</dbReference>
<evidence type="ECO:0000256" key="4">
    <source>
        <dbReference type="ARBA" id="ARBA00071824"/>
    </source>
</evidence>
<dbReference type="FunFam" id="3.40.50.300:FF:000285">
    <property type="entry name" value="Sporulation initiation inhibitor Soj"/>
    <property type="match status" value="1"/>
</dbReference>
<dbReference type="AlphaFoldDB" id="A0A926ETI2"/>
<dbReference type="CDD" id="cd02042">
    <property type="entry name" value="ParAB_family"/>
    <property type="match status" value="1"/>
</dbReference>
<dbReference type="Pfam" id="PF13614">
    <property type="entry name" value="AAA_31"/>
    <property type="match status" value="1"/>
</dbReference>
<comment type="catalytic activity">
    <reaction evidence="2">
        <text>ATP + H2O = ADP + phosphate + H(+)</text>
        <dbReference type="Rhea" id="RHEA:13065"/>
        <dbReference type="ChEBI" id="CHEBI:15377"/>
        <dbReference type="ChEBI" id="CHEBI:15378"/>
        <dbReference type="ChEBI" id="CHEBI:30616"/>
        <dbReference type="ChEBI" id="CHEBI:43474"/>
        <dbReference type="ChEBI" id="CHEBI:456216"/>
    </reaction>
</comment>
<reference evidence="6" key="1">
    <citation type="submission" date="2020-08" db="EMBL/GenBank/DDBJ databases">
        <title>Genome public.</title>
        <authorList>
            <person name="Liu C."/>
            <person name="Sun Q."/>
        </authorList>
    </citation>
    <scope>NUCLEOTIDE SEQUENCE</scope>
    <source>
        <strain evidence="6">NSJ-64</strain>
    </source>
</reference>
<dbReference type="PRINTS" id="PR00091">
    <property type="entry name" value="NITROGNASEII"/>
</dbReference>
<name>A0A926ETI2_9FIRM</name>
<dbReference type="EMBL" id="JACRTD010000009">
    <property type="protein sequence ID" value="MBC8586327.1"/>
    <property type="molecule type" value="Genomic_DNA"/>
</dbReference>
<dbReference type="PANTHER" id="PTHR13696:SF52">
    <property type="entry name" value="PARA FAMILY PROTEIN CT_582"/>
    <property type="match status" value="1"/>
</dbReference>
<organism evidence="6 7">
    <name type="scientific">Youxingia wuxianensis</name>
    <dbReference type="NCBI Taxonomy" id="2763678"/>
    <lineage>
        <taxon>Bacteria</taxon>
        <taxon>Bacillati</taxon>
        <taxon>Bacillota</taxon>
        <taxon>Clostridia</taxon>
        <taxon>Eubacteriales</taxon>
        <taxon>Oscillospiraceae</taxon>
        <taxon>Youxingia</taxon>
    </lineage>
</organism>
<dbReference type="RefSeq" id="WP_262396047.1">
    <property type="nucleotide sequence ID" value="NZ_JACRTD010000009.1"/>
</dbReference>
<gene>
    <name evidence="6" type="ORF">H8705_12120</name>
</gene>
<keyword evidence="7" id="KW-1185">Reference proteome</keyword>
<comment type="subunit">
    <text evidence="3">Dimerizes in the presence of ATP but not ADP; ATP-binding is required for double-stranded (ds)DNA-binding. Interacts with DnaA.</text>
</comment>
<dbReference type="InterPro" id="IPR027417">
    <property type="entry name" value="P-loop_NTPase"/>
</dbReference>
<evidence type="ECO:0000313" key="7">
    <source>
        <dbReference type="Proteomes" id="UP000623678"/>
    </source>
</evidence>
<feature type="domain" description="AAA" evidence="5">
    <location>
        <begin position="3"/>
        <end position="178"/>
    </location>
</feature>
<accession>A0A926ETI2</accession>
<evidence type="ECO:0000256" key="2">
    <source>
        <dbReference type="ARBA" id="ARBA00049360"/>
    </source>
</evidence>
<dbReference type="PIRSF" id="PIRSF009320">
    <property type="entry name" value="Nuc_binding_HP_1000"/>
    <property type="match status" value="1"/>
</dbReference>
<evidence type="ECO:0000256" key="1">
    <source>
        <dbReference type="ARBA" id="ARBA00006976"/>
    </source>
</evidence>
<dbReference type="InterPro" id="IPR025669">
    <property type="entry name" value="AAA_dom"/>
</dbReference>
<evidence type="ECO:0000256" key="3">
    <source>
        <dbReference type="ARBA" id="ARBA00062323"/>
    </source>
</evidence>
<dbReference type="PANTHER" id="PTHR13696">
    <property type="entry name" value="P-LOOP CONTAINING NUCLEOSIDE TRIPHOSPHATE HYDROLASE"/>
    <property type="match status" value="1"/>
</dbReference>
<evidence type="ECO:0000313" key="6">
    <source>
        <dbReference type="EMBL" id="MBC8586327.1"/>
    </source>
</evidence>
<dbReference type="Proteomes" id="UP000623678">
    <property type="component" value="Unassembled WGS sequence"/>
</dbReference>
<evidence type="ECO:0000259" key="5">
    <source>
        <dbReference type="Pfam" id="PF13614"/>
    </source>
</evidence>
<proteinExistence type="inferred from homology"/>
<sequence>MGKIIAVANQKGGVGKTTTAVNLTAALGAKGKKVLLVDVDPQGNSTSGLGINKRDLKGSTYELLLSMVPAQQVLLHTPFKNVDILPSNIALAGAEIELVEMENRAMRLKNALIKLKPAYDYILIDCPPSLGIITLNAFAACDTLLIPIQCEYYALEGLSQLMSTLRQVKRLYNPQIEIEGVLLTMYDSRLNLTLQVVEELKKYFPQKIYHTVIPRNVRLSEAPSFGQPVMYYDRTSKGCAAYEELAAEVLKKNKGS</sequence>
<comment type="caution">
    <text evidence="6">The sequence shown here is derived from an EMBL/GenBank/DDBJ whole genome shotgun (WGS) entry which is preliminary data.</text>
</comment>
<comment type="similarity">
    <text evidence="1">Belongs to the ParA family.</text>
</comment>
<protein>
    <recommendedName>
        <fullName evidence="4">Sporulation initiation inhibitor protein Soj</fullName>
    </recommendedName>
</protein>